<keyword evidence="2" id="KW-1185">Reference proteome</keyword>
<proteinExistence type="predicted"/>
<evidence type="ECO:0000313" key="2">
    <source>
        <dbReference type="Proteomes" id="UP000198924"/>
    </source>
</evidence>
<dbReference type="AlphaFoldDB" id="A0A1I4ARV6"/>
<dbReference type="CDD" id="cd22257">
    <property type="entry name" value="AcrIF6-like"/>
    <property type="match status" value="1"/>
</dbReference>
<sequence length="84" mass="9135">MISTEIKEARSIQDIVQLIDNGGTSSGSPEEVAGTYAYLAIIDSDHVNKDHAKSQLDALIEAGGKFDYDLALEYAESHIIESQH</sequence>
<organism evidence="1 2">
    <name type="scientific">Methylophaga sulfidovorans</name>
    <dbReference type="NCBI Taxonomy" id="45496"/>
    <lineage>
        <taxon>Bacteria</taxon>
        <taxon>Pseudomonadati</taxon>
        <taxon>Pseudomonadota</taxon>
        <taxon>Gammaproteobacteria</taxon>
        <taxon>Thiotrichales</taxon>
        <taxon>Piscirickettsiaceae</taxon>
        <taxon>Methylophaga</taxon>
    </lineage>
</organism>
<reference evidence="2" key="1">
    <citation type="submission" date="2016-10" db="EMBL/GenBank/DDBJ databases">
        <authorList>
            <person name="Varghese N."/>
            <person name="Submissions S."/>
        </authorList>
    </citation>
    <scope>NUCLEOTIDE SEQUENCE [LARGE SCALE GENOMIC DNA]</scope>
    <source>
        <strain evidence="2">DSM 11578</strain>
    </source>
</reference>
<dbReference type="Proteomes" id="UP000198924">
    <property type="component" value="Unassembled WGS sequence"/>
</dbReference>
<protein>
    <submittedName>
        <fullName evidence="1">Uncharacterized protein</fullName>
    </submittedName>
</protein>
<gene>
    <name evidence="1" type="ORF">SAMN04488079_11549</name>
</gene>
<dbReference type="STRING" id="45496.SAMN04488079_11549"/>
<dbReference type="RefSeq" id="WP_091715062.1">
    <property type="nucleotide sequence ID" value="NZ_FOSH01000015.1"/>
</dbReference>
<evidence type="ECO:0000313" key="1">
    <source>
        <dbReference type="EMBL" id="SFK58386.1"/>
    </source>
</evidence>
<dbReference type="OrthoDB" id="5609334at2"/>
<name>A0A1I4ARV6_9GAMM</name>
<accession>A0A1I4ARV6</accession>
<dbReference type="EMBL" id="FOSH01000015">
    <property type="protein sequence ID" value="SFK58386.1"/>
    <property type="molecule type" value="Genomic_DNA"/>
</dbReference>